<evidence type="ECO:0000313" key="2">
    <source>
        <dbReference type="Proteomes" id="UP001497680"/>
    </source>
</evidence>
<accession>A0ACC0D2C6</accession>
<dbReference type="EMBL" id="MU394313">
    <property type="protein sequence ID" value="KAI6086705.1"/>
    <property type="molecule type" value="Genomic_DNA"/>
</dbReference>
<name>A0ACC0D2C6_9PEZI</name>
<protein>
    <submittedName>
        <fullName evidence="1">Uncharacterized protein</fullName>
    </submittedName>
</protein>
<dbReference type="Proteomes" id="UP001497680">
    <property type="component" value="Unassembled WGS sequence"/>
</dbReference>
<reference evidence="1 2" key="1">
    <citation type="journal article" date="2022" name="New Phytol.">
        <title>Ecological generalism drives hyperdiversity of secondary metabolite gene clusters in xylarialean endophytes.</title>
        <authorList>
            <person name="Franco M.E.E."/>
            <person name="Wisecaver J.H."/>
            <person name="Arnold A.E."/>
            <person name="Ju Y.M."/>
            <person name="Slot J.C."/>
            <person name="Ahrendt S."/>
            <person name="Moore L.P."/>
            <person name="Eastman K.E."/>
            <person name="Scott K."/>
            <person name="Konkel Z."/>
            <person name="Mondo S.J."/>
            <person name="Kuo A."/>
            <person name="Hayes R.D."/>
            <person name="Haridas S."/>
            <person name="Andreopoulos B."/>
            <person name="Riley R."/>
            <person name="LaButti K."/>
            <person name="Pangilinan J."/>
            <person name="Lipzen A."/>
            <person name="Amirebrahimi M."/>
            <person name="Yan J."/>
            <person name="Adam C."/>
            <person name="Keymanesh K."/>
            <person name="Ng V."/>
            <person name="Louie K."/>
            <person name="Northen T."/>
            <person name="Drula E."/>
            <person name="Henrissat B."/>
            <person name="Hsieh H.M."/>
            <person name="Youens-Clark K."/>
            <person name="Lutzoni F."/>
            <person name="Miadlikowska J."/>
            <person name="Eastwood D.C."/>
            <person name="Hamelin R.C."/>
            <person name="Grigoriev I.V."/>
            <person name="U'Ren J.M."/>
        </authorList>
    </citation>
    <scope>NUCLEOTIDE SEQUENCE [LARGE SCALE GENOMIC DNA]</scope>
    <source>
        <strain evidence="1 2">ER1909</strain>
    </source>
</reference>
<keyword evidence="2" id="KW-1185">Reference proteome</keyword>
<comment type="caution">
    <text evidence="1">The sequence shown here is derived from an EMBL/GenBank/DDBJ whole genome shotgun (WGS) entry which is preliminary data.</text>
</comment>
<evidence type="ECO:0000313" key="1">
    <source>
        <dbReference type="EMBL" id="KAI6086705.1"/>
    </source>
</evidence>
<sequence>MVGCSPSPNLARILFFTTIFIFGLLIAVSVWNCILYYTPDDSSTSAETSTLVEQPLPQDGGSQSQYAERGLRPTPFSNLVPAAATPMKLDVTVNWNSTRPGIDSSSTEQSETLSWSKNQPTSPVTVQPAPTSSEIHVLSEKLESFLGGVVPLAASSIVDEATSQAQVLAASAQAIATDIASLADEVKASKLQAPDALKSAEDLLESLDAAVGTIAKDIIPTSGLPAPVVDELFQAVSSGLGNIVNAPNGPVSLVGDLIKDNICTITIIVDDIPSTVAGLCGDTTSAVAGGASASTTDSPMSNVPASSTTEASLSLAAATLTSGATVLTSPTIAASISLSFSLSITSPESALQTPVPTPQNSIGSSGGETGSQVSASNEVTSPAGMSGNTLSNIQSSSTPSVIPASIEPGFNSNSESGAGTSDSAGSKSAAGEPNTTAAPSSSFTASAHSGREKSSIVTTTGTDEIVTVRESITVTEDCALPPIRTIFLVGPHSTHTVYEYNQCPTPPPCPDCASPTCHCPEAGGVPPATTLPGGSSAQGPCPGAGYTCDDCLDGWFCPPPQTPAQSAPCGFGWPCVHCDGGWFCVPRPTLGPDTCSESSGPTANGAGTITSTSTSTVTFTAQPTGPSPNQPHPRIPNSASG</sequence>
<organism evidence="1 2">
    <name type="scientific">Hypoxylon rubiginosum</name>
    <dbReference type="NCBI Taxonomy" id="110542"/>
    <lineage>
        <taxon>Eukaryota</taxon>
        <taxon>Fungi</taxon>
        <taxon>Dikarya</taxon>
        <taxon>Ascomycota</taxon>
        <taxon>Pezizomycotina</taxon>
        <taxon>Sordariomycetes</taxon>
        <taxon>Xylariomycetidae</taxon>
        <taxon>Xylariales</taxon>
        <taxon>Hypoxylaceae</taxon>
        <taxon>Hypoxylon</taxon>
    </lineage>
</organism>
<proteinExistence type="predicted"/>
<gene>
    <name evidence="1" type="ORF">F4821DRAFT_278420</name>
</gene>